<dbReference type="PANTHER" id="PTHR35807:SF1">
    <property type="entry name" value="TRANSCRIPTIONAL REGULATOR REDD"/>
    <property type="match status" value="1"/>
</dbReference>
<feature type="repeat" description="TPR" evidence="5">
    <location>
        <begin position="744"/>
        <end position="777"/>
    </location>
</feature>
<protein>
    <submittedName>
        <fullName evidence="8">DNA-binding SARP family transcriptional activator/tetratricopeptide (TPR) repeat protein</fullName>
    </submittedName>
</protein>
<dbReference type="Pfam" id="PF00486">
    <property type="entry name" value="Trans_reg_C"/>
    <property type="match status" value="1"/>
</dbReference>
<keyword evidence="9" id="KW-1185">Reference proteome</keyword>
<proteinExistence type="inferred from homology"/>
<dbReference type="InterPro" id="IPR001867">
    <property type="entry name" value="OmpR/PhoB-type_DNA-bd"/>
</dbReference>
<evidence type="ECO:0000256" key="3">
    <source>
        <dbReference type="ARBA" id="ARBA00023125"/>
    </source>
</evidence>
<feature type="domain" description="OmpR/PhoB-type" evidence="6">
    <location>
        <begin position="19"/>
        <end position="92"/>
    </location>
</feature>
<evidence type="ECO:0000259" key="6">
    <source>
        <dbReference type="SMART" id="SM00862"/>
    </source>
</evidence>
<dbReference type="SMART" id="SM00862">
    <property type="entry name" value="Trans_reg_C"/>
    <property type="match status" value="1"/>
</dbReference>
<dbReference type="Gene3D" id="3.40.50.300">
    <property type="entry name" value="P-loop containing nucleotide triphosphate hydrolases"/>
    <property type="match status" value="1"/>
</dbReference>
<dbReference type="Gene3D" id="1.25.40.10">
    <property type="entry name" value="Tetratricopeptide repeat domain"/>
    <property type="match status" value="3"/>
</dbReference>
<sequence>MRAETEFRVLGPLEVWVRRAVVPVGAAKHRVLLASLLLHANEPVSAEELIGNLWDGPTPVRPRGSLHTYVTRVRQMLGDPGQLRTTGHGYLLDVEPEQLDLFRFRRLVRRAEQSRAAGDVAAEAMLLGEAVGLVRGPVLGDVPSAALHRSEVALLTEARLALLERWIEVALELGRHGEVISRLIALTAEYPLRERFAELLMLARYRDGRQAEALAGYRQAELVLRRELDAGPGPGLRRMQALVLRADPGLRVPVVPVARAARVPAELPAVVGDFVGRGELVAELGSLLGSGAVVAVSGAPGVGKTALAVRVGHRLRGRFSDGQLFANLRGYSAEPAATAGQVLTRFLRGLGVAPEEVPSAVDEQSALYRRLLAGRRVLVVLDNVAEVDQLAVLLPGDPGCGVLITSRRGLPERLGEQAVRRISLGSLAEGESVELLRRVLGSDDAALGELAAVCARLPLALRVAAANLAAQPAPDVAGYVALLRAGNRLAELAIDGDGATAVHSAFDSSYRALDPAARTVFRRLALVPGADFTVAAAAALVAGESAAALAGLAGMSLLEPVGADRFGFHDLIRLYARERAEVEEPAGERAAALGRLYEYYLATTRQAVALLTPDVPLPSAPDLPPVPPFAERAAAVAWLDAELPNLVAAVRAAPGLGLHQRSWPLVRVLGGYFYFRLHRTEWIEAARAALAAAREVGDLAMVGAMLDSVGTALWGLGDFEQALRYHREAIETLAHTDAAPEVESDALLHLGIVYMEMGRLAAAADCYERVLHRHRPEGGNRAKVLLNLAAVRMYRGDLAAGLRLAHEALAICQEQGIAFGEALCLGNLAVAERLRGNPVLAINLARRSREIYQALGQDNADPVDALAAALLAADRAEEALPLAEQACELAATMHDRRAEADAYNTRAACCAALDRPREAERHHTEALRIATLAGYLLGEINALAGQGTVYAGLGRLHQARDRLRGAAAAAARGGFRLEEERVQRLLGELPVTSI</sequence>
<dbReference type="GO" id="GO:0000160">
    <property type="term" value="P:phosphorelay signal transduction system"/>
    <property type="evidence" value="ECO:0007669"/>
    <property type="project" value="InterPro"/>
</dbReference>
<dbReference type="SUPFAM" id="SSF46894">
    <property type="entry name" value="C-terminal effector domain of the bipartite response regulators"/>
    <property type="match status" value="1"/>
</dbReference>
<dbReference type="Proteomes" id="UP000533598">
    <property type="component" value="Unassembled WGS sequence"/>
</dbReference>
<dbReference type="InterPro" id="IPR036388">
    <property type="entry name" value="WH-like_DNA-bd_sf"/>
</dbReference>
<dbReference type="InterPro" id="IPR002182">
    <property type="entry name" value="NB-ARC"/>
</dbReference>
<dbReference type="PROSITE" id="PS50005">
    <property type="entry name" value="TPR"/>
    <property type="match status" value="1"/>
</dbReference>
<dbReference type="InterPro" id="IPR027417">
    <property type="entry name" value="P-loop_NTPase"/>
</dbReference>
<dbReference type="Pfam" id="PF00931">
    <property type="entry name" value="NB-ARC"/>
    <property type="match status" value="1"/>
</dbReference>
<dbReference type="GO" id="GO:0006355">
    <property type="term" value="P:regulation of DNA-templated transcription"/>
    <property type="evidence" value="ECO:0007669"/>
    <property type="project" value="InterPro"/>
</dbReference>
<evidence type="ECO:0000256" key="2">
    <source>
        <dbReference type="ARBA" id="ARBA00023015"/>
    </source>
</evidence>
<gene>
    <name evidence="8" type="ORF">HNR67_001593</name>
</gene>
<dbReference type="EMBL" id="JACHMH010000001">
    <property type="protein sequence ID" value="MBB4675475.1"/>
    <property type="molecule type" value="Genomic_DNA"/>
</dbReference>
<evidence type="ECO:0000256" key="1">
    <source>
        <dbReference type="ARBA" id="ARBA00005820"/>
    </source>
</evidence>
<accession>A0A7W7C6K8</accession>
<dbReference type="InterPro" id="IPR051677">
    <property type="entry name" value="AfsR-DnrI-RedD_regulator"/>
</dbReference>
<dbReference type="SMART" id="SM01043">
    <property type="entry name" value="BTAD"/>
    <property type="match status" value="1"/>
</dbReference>
<keyword evidence="4" id="KW-0804">Transcription</keyword>
<dbReference type="GO" id="GO:0043531">
    <property type="term" value="F:ADP binding"/>
    <property type="evidence" value="ECO:0007669"/>
    <property type="project" value="InterPro"/>
</dbReference>
<dbReference type="PRINTS" id="PR00364">
    <property type="entry name" value="DISEASERSIST"/>
</dbReference>
<comment type="similarity">
    <text evidence="1">Belongs to the AfsR/DnrI/RedD regulatory family.</text>
</comment>
<dbReference type="SUPFAM" id="SSF48452">
    <property type="entry name" value="TPR-like"/>
    <property type="match status" value="3"/>
</dbReference>
<dbReference type="AlphaFoldDB" id="A0A7W7C6K8"/>
<name>A0A7W7C6K8_9PSEU</name>
<evidence type="ECO:0000313" key="8">
    <source>
        <dbReference type="EMBL" id="MBB4675475.1"/>
    </source>
</evidence>
<dbReference type="GO" id="GO:0003677">
    <property type="term" value="F:DNA binding"/>
    <property type="evidence" value="ECO:0007669"/>
    <property type="project" value="UniProtKB-KW"/>
</dbReference>
<keyword evidence="3 8" id="KW-0238">DNA-binding</keyword>
<evidence type="ECO:0000313" key="9">
    <source>
        <dbReference type="Proteomes" id="UP000533598"/>
    </source>
</evidence>
<dbReference type="InterPro" id="IPR011990">
    <property type="entry name" value="TPR-like_helical_dom_sf"/>
</dbReference>
<organism evidence="8 9">
    <name type="scientific">Crossiella cryophila</name>
    <dbReference type="NCBI Taxonomy" id="43355"/>
    <lineage>
        <taxon>Bacteria</taxon>
        <taxon>Bacillati</taxon>
        <taxon>Actinomycetota</taxon>
        <taxon>Actinomycetes</taxon>
        <taxon>Pseudonocardiales</taxon>
        <taxon>Pseudonocardiaceae</taxon>
        <taxon>Crossiella</taxon>
    </lineage>
</organism>
<dbReference type="Pfam" id="PF03704">
    <property type="entry name" value="BTAD"/>
    <property type="match status" value="1"/>
</dbReference>
<keyword evidence="2" id="KW-0805">Transcription regulation</keyword>
<dbReference type="Pfam" id="PF13374">
    <property type="entry name" value="TPR_10"/>
    <property type="match status" value="2"/>
</dbReference>
<evidence type="ECO:0000256" key="5">
    <source>
        <dbReference type="PROSITE-ProRule" id="PRU00339"/>
    </source>
</evidence>
<dbReference type="SUPFAM" id="SSF52540">
    <property type="entry name" value="P-loop containing nucleoside triphosphate hydrolases"/>
    <property type="match status" value="1"/>
</dbReference>
<dbReference type="RefSeq" id="WP_185001444.1">
    <property type="nucleotide sequence ID" value="NZ_BAAAUI010000006.1"/>
</dbReference>
<keyword evidence="5" id="KW-0802">TPR repeat</keyword>
<dbReference type="SMART" id="SM00028">
    <property type="entry name" value="TPR"/>
    <property type="match status" value="6"/>
</dbReference>
<dbReference type="Pfam" id="PF13424">
    <property type="entry name" value="TPR_12"/>
    <property type="match status" value="1"/>
</dbReference>
<dbReference type="CDD" id="cd15831">
    <property type="entry name" value="BTAD"/>
    <property type="match status" value="1"/>
</dbReference>
<feature type="domain" description="Bacterial transcriptional activator" evidence="7">
    <location>
        <begin position="99"/>
        <end position="244"/>
    </location>
</feature>
<reference evidence="8 9" key="1">
    <citation type="submission" date="2020-08" db="EMBL/GenBank/DDBJ databases">
        <title>Sequencing the genomes of 1000 actinobacteria strains.</title>
        <authorList>
            <person name="Klenk H.-P."/>
        </authorList>
    </citation>
    <scope>NUCLEOTIDE SEQUENCE [LARGE SCALE GENOMIC DNA]</scope>
    <source>
        <strain evidence="8 9">DSM 44230</strain>
    </source>
</reference>
<dbReference type="InterPro" id="IPR019734">
    <property type="entry name" value="TPR_rpt"/>
</dbReference>
<dbReference type="InterPro" id="IPR016032">
    <property type="entry name" value="Sig_transdc_resp-reg_C-effctor"/>
</dbReference>
<dbReference type="InterPro" id="IPR005158">
    <property type="entry name" value="BTAD"/>
</dbReference>
<comment type="caution">
    <text evidence="8">The sequence shown here is derived from an EMBL/GenBank/DDBJ whole genome shotgun (WGS) entry which is preliminary data.</text>
</comment>
<dbReference type="Gene3D" id="1.10.10.10">
    <property type="entry name" value="Winged helix-like DNA-binding domain superfamily/Winged helix DNA-binding domain"/>
    <property type="match status" value="1"/>
</dbReference>
<dbReference type="PANTHER" id="PTHR35807">
    <property type="entry name" value="TRANSCRIPTIONAL REGULATOR REDD-RELATED"/>
    <property type="match status" value="1"/>
</dbReference>
<evidence type="ECO:0000259" key="7">
    <source>
        <dbReference type="SMART" id="SM01043"/>
    </source>
</evidence>
<evidence type="ECO:0000256" key="4">
    <source>
        <dbReference type="ARBA" id="ARBA00023163"/>
    </source>
</evidence>